<dbReference type="Proteomes" id="UP000185674">
    <property type="component" value="Chromosome"/>
</dbReference>
<reference evidence="3 4" key="1">
    <citation type="submission" date="2016-08" db="EMBL/GenBank/DDBJ databases">
        <title>Complete genome sequence of Acinetobacter baylyi strain GFJ2.</title>
        <authorList>
            <person name="Tabata M."/>
            <person name="Kuboki S."/>
            <person name="Gibu N."/>
            <person name="Kinouchi Y."/>
            <person name="Vangnai A."/>
            <person name="Kasai D."/>
            <person name="Fukuda M."/>
        </authorList>
    </citation>
    <scope>NUCLEOTIDE SEQUENCE [LARGE SCALE GENOMIC DNA]</scope>
    <source>
        <strain evidence="3 4">GFJ2</strain>
    </source>
</reference>
<sequence>MDNTINRTFVKTISWASIFAGVLAVLAISFLLSLLGAALGFSLLDPMSHDDISNGSGTVVTIWTLISLLVSLGIGAYLAGKFAGLDGGMHGFLVWALSLLIGLILSIMTLNSAVKTTANTVGSIASVTGTLASGIGKGSVELIKENNILDNVIPSISDLSDGTDSKIAQALEKSKVPELQPNYLSSQVDWAKKQTEEAVKQVALNPSQYKEITKNLLTTIEQRVQTINAAISKDDVKKAIMANNPSFTAAEADQAAENFMQARTQATVKVQTFFNDLTVNINNSEKKYEQLKEQVREQAAAAAKAAAKTALWSFIGLFIGMLVTIFAGRFGATAYRR</sequence>
<accession>A0A1P8EKS9</accession>
<dbReference type="RefSeq" id="WP_076033169.1">
    <property type="nucleotide sequence ID" value="NZ_CP016896.1"/>
</dbReference>
<keyword evidence="2" id="KW-0812">Transmembrane</keyword>
<keyword evidence="1" id="KW-0175">Coiled coil</keyword>
<keyword evidence="2" id="KW-0472">Membrane</keyword>
<feature type="transmembrane region" description="Helical" evidence="2">
    <location>
        <begin position="92"/>
        <end position="110"/>
    </location>
</feature>
<gene>
    <name evidence="3" type="ORF">BEN76_12145</name>
</gene>
<dbReference type="eggNOG" id="COG1196">
    <property type="taxonomic scope" value="Bacteria"/>
</dbReference>
<keyword evidence="2" id="KW-1133">Transmembrane helix</keyword>
<dbReference type="AlphaFoldDB" id="A0A1P8EKS9"/>
<dbReference type="KEGG" id="asol:BEN76_12145"/>
<dbReference type="STRING" id="487316.BEN76_12145"/>
<evidence type="ECO:0000313" key="3">
    <source>
        <dbReference type="EMBL" id="APV36722.1"/>
    </source>
</evidence>
<name>A0A1P8EKS9_9GAMM</name>
<feature type="transmembrane region" description="Helical" evidence="2">
    <location>
        <begin position="310"/>
        <end position="332"/>
    </location>
</feature>
<feature type="transmembrane region" description="Helical" evidence="2">
    <location>
        <begin position="60"/>
        <end position="80"/>
    </location>
</feature>
<evidence type="ECO:0000313" key="4">
    <source>
        <dbReference type="Proteomes" id="UP000185674"/>
    </source>
</evidence>
<proteinExistence type="predicted"/>
<evidence type="ECO:0000256" key="1">
    <source>
        <dbReference type="SAM" id="Coils"/>
    </source>
</evidence>
<organism evidence="3 4">
    <name type="scientific">Acinetobacter soli</name>
    <dbReference type="NCBI Taxonomy" id="487316"/>
    <lineage>
        <taxon>Bacteria</taxon>
        <taxon>Pseudomonadati</taxon>
        <taxon>Pseudomonadota</taxon>
        <taxon>Gammaproteobacteria</taxon>
        <taxon>Moraxellales</taxon>
        <taxon>Moraxellaceae</taxon>
        <taxon>Acinetobacter</taxon>
    </lineage>
</organism>
<feature type="transmembrane region" description="Helical" evidence="2">
    <location>
        <begin position="12"/>
        <end position="40"/>
    </location>
</feature>
<evidence type="ECO:0000256" key="2">
    <source>
        <dbReference type="SAM" id="Phobius"/>
    </source>
</evidence>
<dbReference type="EMBL" id="CP016896">
    <property type="protein sequence ID" value="APV36722.1"/>
    <property type="molecule type" value="Genomic_DNA"/>
</dbReference>
<protein>
    <recommendedName>
        <fullName evidence="5">CAP-Gly protein</fullName>
    </recommendedName>
</protein>
<feature type="coiled-coil region" evidence="1">
    <location>
        <begin position="274"/>
        <end position="308"/>
    </location>
</feature>
<evidence type="ECO:0008006" key="5">
    <source>
        <dbReference type="Google" id="ProtNLM"/>
    </source>
</evidence>